<feature type="region of interest" description="Disordered" evidence="1">
    <location>
        <begin position="84"/>
        <end position="144"/>
    </location>
</feature>
<feature type="region of interest" description="Disordered" evidence="1">
    <location>
        <begin position="445"/>
        <end position="487"/>
    </location>
</feature>
<dbReference type="EMBL" id="WUAV01000006">
    <property type="protein sequence ID" value="KAF1749474.1"/>
    <property type="molecule type" value="Genomic_DNA"/>
</dbReference>
<feature type="compositionally biased region" description="Polar residues" evidence="1">
    <location>
        <begin position="166"/>
        <end position="186"/>
    </location>
</feature>
<feature type="compositionally biased region" description="Polar residues" evidence="1">
    <location>
        <begin position="313"/>
        <end position="329"/>
    </location>
</feature>
<proteinExistence type="predicted"/>
<name>A0A6A5G4G6_CAERE</name>
<evidence type="ECO:0000313" key="2">
    <source>
        <dbReference type="EMBL" id="KAF1749474.1"/>
    </source>
</evidence>
<feature type="compositionally biased region" description="Basic and acidic residues" evidence="1">
    <location>
        <begin position="333"/>
        <end position="352"/>
    </location>
</feature>
<evidence type="ECO:0000313" key="3">
    <source>
        <dbReference type="Proteomes" id="UP000483820"/>
    </source>
</evidence>
<organism evidence="2 3">
    <name type="scientific">Caenorhabditis remanei</name>
    <name type="common">Caenorhabditis vulgaris</name>
    <dbReference type="NCBI Taxonomy" id="31234"/>
    <lineage>
        <taxon>Eukaryota</taxon>
        <taxon>Metazoa</taxon>
        <taxon>Ecdysozoa</taxon>
        <taxon>Nematoda</taxon>
        <taxon>Chromadorea</taxon>
        <taxon>Rhabditida</taxon>
        <taxon>Rhabditina</taxon>
        <taxon>Rhabditomorpha</taxon>
        <taxon>Rhabditoidea</taxon>
        <taxon>Rhabditidae</taxon>
        <taxon>Peloderinae</taxon>
        <taxon>Caenorhabditis</taxon>
    </lineage>
</organism>
<feature type="compositionally biased region" description="Polar residues" evidence="1">
    <location>
        <begin position="288"/>
        <end position="301"/>
    </location>
</feature>
<reference evidence="2 3" key="1">
    <citation type="submission" date="2019-12" db="EMBL/GenBank/DDBJ databases">
        <title>Chromosome-level assembly of the Caenorhabditis remanei genome.</title>
        <authorList>
            <person name="Teterina A.A."/>
            <person name="Willis J.H."/>
            <person name="Phillips P.C."/>
        </authorList>
    </citation>
    <scope>NUCLEOTIDE SEQUENCE [LARGE SCALE GENOMIC DNA]</scope>
    <source>
        <strain evidence="2 3">PX506</strain>
        <tissue evidence="2">Whole organism</tissue>
    </source>
</reference>
<protein>
    <submittedName>
        <fullName evidence="2">Uncharacterized protein</fullName>
    </submittedName>
</protein>
<sequence>MHSRSGYSPRPDSHRRFRDNDDYHDYNSEFQTSRFDGYGYHSNANKNRNQNSNRHPRNDGGFLQKIDAIKRELNRISDEYERECNRVESRQNHSRPPNQNSSERKWESREQHYYGNRRQDKETIQRNSENRSREDSYRWTERDQRNYRNSKCSLERGNFELRDTDSNYSKKYQNLRNGRNTDNGHNNVRDRQNYQQGNSFRRRDAALDFYPPEGNYRHTRSDSEESLESEDSFHESQDTGSSDYTETSPVRNSYGRTRESENSNNGNNRGRYSKRYPDLLGFPKSGESKNWSSDYQHSNCSVRGESGYRDADTNSSYDNYNGKNRNGRNINYGDHKEHRRQSEHFSMSRDLRSSNPRNTRDYGYNSLDNQDDVQEREENFIPGERRYFHKQICDSYTGPNQNQSGFQNPGESFEPPRRPKGSFVFSNCPNKRELAVVGRNRPYYEDSELDGSSVNSDSDDCNGHNWRPNENIRKRDHQTEQNGHSSRSHIITTTDFNQNQNKTKPTILSTDLNVGGRFGELPGDMEENQNVSGNQRDKILVIPGKVNKDNGHSENITSDFPTFHEGLIICKYSLTNQEINQKNVDSIKAFKTWRSEGLFLHGVTTDDVKIDKLYGLLSGNHSVKKTVIFVSSPTRGEELSEILSHLNIVKSNIMITSESACPPIGIDQFIQFDFPKEEERSKDMFHRCRQVGKVKDTAIHVLIHQKELLNYSEAKELKRIYEEEYRALFPGFLTKAYQRAYKYRRFDKYKNAKWLGKRTNVPVQRKYMDGFPAELSEDDW</sequence>
<dbReference type="GeneID" id="9826321"/>
<feature type="compositionally biased region" description="Polar residues" evidence="1">
    <location>
        <begin position="238"/>
        <end position="255"/>
    </location>
</feature>
<feature type="region of interest" description="Disordered" evidence="1">
    <location>
        <begin position="1"/>
        <end position="65"/>
    </location>
</feature>
<dbReference type="Proteomes" id="UP000483820">
    <property type="component" value="Chromosome X"/>
</dbReference>
<dbReference type="KEGG" id="crq:GCK72_025942"/>
<gene>
    <name evidence="2" type="ORF">GCK72_025942</name>
</gene>
<dbReference type="AlphaFoldDB" id="A0A6A5G4G6"/>
<feature type="compositionally biased region" description="Basic and acidic residues" evidence="1">
    <location>
        <begin position="11"/>
        <end position="27"/>
    </location>
</feature>
<feature type="compositionally biased region" description="Polar residues" evidence="1">
    <location>
        <begin position="397"/>
        <end position="410"/>
    </location>
</feature>
<dbReference type="RefSeq" id="XP_053580134.1">
    <property type="nucleotide sequence ID" value="XM_053736568.1"/>
</dbReference>
<accession>A0A6A5G4G6</accession>
<feature type="region of interest" description="Disordered" evidence="1">
    <location>
        <begin position="394"/>
        <end position="426"/>
    </location>
</feature>
<feature type="region of interest" description="Disordered" evidence="1">
    <location>
        <begin position="164"/>
        <end position="367"/>
    </location>
</feature>
<feature type="compositionally biased region" description="Low complexity" evidence="1">
    <location>
        <begin position="42"/>
        <end position="53"/>
    </location>
</feature>
<dbReference type="CTD" id="9826321"/>
<feature type="compositionally biased region" description="Basic and acidic residues" evidence="1">
    <location>
        <begin position="102"/>
        <end position="144"/>
    </location>
</feature>
<feature type="compositionally biased region" description="Basic and acidic residues" evidence="1">
    <location>
        <begin position="470"/>
        <end position="479"/>
    </location>
</feature>
<evidence type="ECO:0000256" key="1">
    <source>
        <dbReference type="SAM" id="MobiDB-lite"/>
    </source>
</evidence>
<comment type="caution">
    <text evidence="2">The sequence shown here is derived from an EMBL/GenBank/DDBJ whole genome shotgun (WGS) entry which is preliminary data.</text>
</comment>